<protein>
    <submittedName>
        <fullName evidence="12">MscS Mechanosensitive ion channel</fullName>
    </submittedName>
</protein>
<dbReference type="EMBL" id="CP000478">
    <property type="protein sequence ID" value="ABK17314.1"/>
    <property type="molecule type" value="Genomic_DNA"/>
</dbReference>
<dbReference type="InterPro" id="IPR045276">
    <property type="entry name" value="YbiO_bact"/>
</dbReference>
<dbReference type="InterPro" id="IPR049278">
    <property type="entry name" value="MS_channel_C"/>
</dbReference>
<evidence type="ECO:0000313" key="12">
    <source>
        <dbReference type="EMBL" id="ABK17314.1"/>
    </source>
</evidence>
<feature type="transmembrane region" description="Helical" evidence="8">
    <location>
        <begin position="259"/>
        <end position="283"/>
    </location>
</feature>
<reference evidence="12 13" key="1">
    <citation type="submission" date="2006-10" db="EMBL/GenBank/DDBJ databases">
        <title>Complete sequence of Syntrophobacter fumaroxidans MPOB.</title>
        <authorList>
            <consortium name="US DOE Joint Genome Institute"/>
            <person name="Copeland A."/>
            <person name="Lucas S."/>
            <person name="Lapidus A."/>
            <person name="Barry K."/>
            <person name="Detter J.C."/>
            <person name="Glavina del Rio T."/>
            <person name="Hammon N."/>
            <person name="Israni S."/>
            <person name="Pitluck S."/>
            <person name="Goltsman E.G."/>
            <person name="Martinez M."/>
            <person name="Schmutz J."/>
            <person name="Larimer F."/>
            <person name="Land M."/>
            <person name="Hauser L."/>
            <person name="Kyrpides N."/>
            <person name="Kim E."/>
            <person name="Boone D.R."/>
            <person name="Brockman F."/>
            <person name="Culley D."/>
            <person name="Ferry J."/>
            <person name="Gunsalus R."/>
            <person name="McInerney M.J."/>
            <person name="Morrison M."/>
            <person name="Plugge C."/>
            <person name="Rohlin L."/>
            <person name="Scholten J."/>
            <person name="Sieber J."/>
            <person name="Stams A.J.M."/>
            <person name="Worm P."/>
            <person name="Henstra A.M."/>
            <person name="Richardson P."/>
        </authorList>
    </citation>
    <scope>NUCLEOTIDE SEQUENCE [LARGE SCALE GENOMIC DNA]</scope>
    <source>
        <strain evidence="13">DSM 10017 / MPOB</strain>
    </source>
</reference>
<dbReference type="PANTHER" id="PTHR30460">
    <property type="entry name" value="MODERATE CONDUCTANCE MECHANOSENSITIVE CHANNEL YBIO"/>
    <property type="match status" value="1"/>
</dbReference>
<comment type="subcellular location">
    <subcellularLocation>
        <location evidence="1">Cell membrane</location>
        <topology evidence="1">Multi-pass membrane protein</topology>
    </subcellularLocation>
</comment>
<keyword evidence="5 8" id="KW-1133">Transmembrane helix</keyword>
<dbReference type="Proteomes" id="UP000001784">
    <property type="component" value="Chromosome"/>
</dbReference>
<dbReference type="eggNOG" id="COG0668">
    <property type="taxonomic scope" value="Bacteria"/>
</dbReference>
<dbReference type="AlphaFoldDB" id="A0LIR2"/>
<evidence type="ECO:0000259" key="9">
    <source>
        <dbReference type="Pfam" id="PF00924"/>
    </source>
</evidence>
<evidence type="ECO:0000313" key="13">
    <source>
        <dbReference type="Proteomes" id="UP000001784"/>
    </source>
</evidence>
<dbReference type="Gene3D" id="1.10.287.1260">
    <property type="match status" value="1"/>
</dbReference>
<evidence type="ECO:0000256" key="3">
    <source>
        <dbReference type="ARBA" id="ARBA00022475"/>
    </source>
</evidence>
<feature type="transmembrane region" description="Helical" evidence="8">
    <location>
        <begin position="67"/>
        <end position="87"/>
    </location>
</feature>
<name>A0LIR2_SYNFM</name>
<feature type="domain" description="Mechanosensitive ion channel MscS C-terminal" evidence="10">
    <location>
        <begin position="727"/>
        <end position="814"/>
    </location>
</feature>
<keyword evidence="4 8" id="KW-0812">Transmembrane</keyword>
<evidence type="ECO:0000256" key="6">
    <source>
        <dbReference type="ARBA" id="ARBA00023136"/>
    </source>
</evidence>
<dbReference type="GO" id="GO:0008381">
    <property type="term" value="F:mechanosensitive monoatomic ion channel activity"/>
    <property type="evidence" value="ECO:0007669"/>
    <property type="project" value="InterPro"/>
</dbReference>
<feature type="transmembrane region" description="Helical" evidence="8">
    <location>
        <begin position="615"/>
        <end position="634"/>
    </location>
</feature>
<feature type="transmembrane region" description="Helical" evidence="8">
    <location>
        <begin position="289"/>
        <end position="315"/>
    </location>
</feature>
<keyword evidence="13" id="KW-1185">Reference proteome</keyword>
<organism evidence="12 13">
    <name type="scientific">Syntrophobacter fumaroxidans (strain DSM 10017 / MPOB)</name>
    <dbReference type="NCBI Taxonomy" id="335543"/>
    <lineage>
        <taxon>Bacteria</taxon>
        <taxon>Pseudomonadati</taxon>
        <taxon>Thermodesulfobacteriota</taxon>
        <taxon>Syntrophobacteria</taxon>
        <taxon>Syntrophobacterales</taxon>
        <taxon>Syntrophobacteraceae</taxon>
        <taxon>Syntrophobacter</taxon>
    </lineage>
</organism>
<comment type="similarity">
    <text evidence="2">Belongs to the MscS (TC 1.A.23) family.</text>
</comment>
<sequence length="881" mass="96557">MEWGGRFLPRHPATSRRRRHEQVSSGVRFYDNSGKFSKQVPVPGPASNPPRFRKRKGILMAKHSSRVFWLSLIVSLGLFFVGAPFPAEGKDPLTLLQMKGASKAREKSVKELPEIPADADRDRINSIVAGLSDDQVRRLLLKELEKSSAVAAGKRQKEEVDGVSAIVKRAEENVILFHQRLSELRAGAVAVPEFLPQTYSNLRGKGGTGDTLRMFAAILILLIGGLAAEWLFGRYTAGMRNRLATSPPAHWTVKIKRQVVCAAIEILSILVFCVATLTLFFLFFNRGQFARLVLLTYLAAVLVVRGTRLALRFLLAPGIPELRVLPVQERTARSIHRWVMGIVLVSGTGFLLRALLELQGITQESILFIRATTAGIVFFMLACLVFDNREAVTGFIHHRSGDHPEGDRLFRGQLAQFWHLLAIPYFVVVWALWMFYLLVGRADLVIPMLALISSLPIFVILDRLGQRLLSAIFGLVDKMEGGEQEPEPGATAVAAADGEKPLKAAGREGRAVAYHVGRLVPVIRRCLSLSIAGVIVFWVLHLWGLEVRFGEAVTGAALKVLLVISLAYVAWRLIEGAINRRLKTVQTDFPVDEDSDSGGKGGSRIGTLLQLLRKFLLVVLVLTVGLIVLSAIGIDISPLLAGAGIVGLAVGLGTQNLIKDIVSGLFFLIDDAFRIGDYVESGKAKGTVEAISIRSLKLRATRGMVHNVPFSQLGMVTNFSRDYIISKLDVPVPHSTDIDRVRKVVKKINKEIEKDEELGPALLSPIKSAGVRGVSDSALNMRIKFKSKPGMEFLIQRQVLRRLQELFAEQGLEFATRHVMVRLPEDASTRKGGDKGQSKEGGEGSPRKDVLSAAAGAAIAAVLAEEEIAKKKLESEAESES</sequence>
<evidence type="ECO:0000259" key="10">
    <source>
        <dbReference type="Pfam" id="PF21082"/>
    </source>
</evidence>
<evidence type="ECO:0000256" key="1">
    <source>
        <dbReference type="ARBA" id="ARBA00004651"/>
    </source>
</evidence>
<dbReference type="Pfam" id="PF21082">
    <property type="entry name" value="MS_channel_3rd"/>
    <property type="match status" value="1"/>
</dbReference>
<dbReference type="SUPFAM" id="SSF82689">
    <property type="entry name" value="Mechanosensitive channel protein MscS (YggB), C-terminal domain"/>
    <property type="match status" value="1"/>
</dbReference>
<feature type="region of interest" description="Disordered" evidence="7">
    <location>
        <begin position="1"/>
        <end position="25"/>
    </location>
</feature>
<gene>
    <name evidence="12" type="ordered locus">Sfum_1627</name>
</gene>
<evidence type="ECO:0000256" key="5">
    <source>
        <dbReference type="ARBA" id="ARBA00022989"/>
    </source>
</evidence>
<feature type="transmembrane region" description="Helical" evidence="8">
    <location>
        <begin position="444"/>
        <end position="461"/>
    </location>
</feature>
<accession>A0LIR2</accession>
<dbReference type="PANTHER" id="PTHR30460:SF0">
    <property type="entry name" value="MODERATE CONDUCTANCE MECHANOSENSITIVE CHANNEL YBIO"/>
    <property type="match status" value="1"/>
</dbReference>
<dbReference type="HOGENOM" id="CLU_013626_3_0_7"/>
<evidence type="ECO:0000256" key="4">
    <source>
        <dbReference type="ARBA" id="ARBA00022692"/>
    </source>
</evidence>
<dbReference type="InterPro" id="IPR011014">
    <property type="entry name" value="MscS_channel_TM-2"/>
</dbReference>
<dbReference type="Gene3D" id="2.30.30.60">
    <property type="match status" value="1"/>
</dbReference>
<feature type="transmembrane region" description="Helical" evidence="8">
    <location>
        <begin position="335"/>
        <end position="355"/>
    </location>
</feature>
<dbReference type="InterPro" id="IPR006685">
    <property type="entry name" value="MscS_channel_2nd"/>
</dbReference>
<dbReference type="InParanoid" id="A0LIR2"/>
<feature type="region of interest" description="Disordered" evidence="7">
    <location>
        <begin position="825"/>
        <end position="850"/>
    </location>
</feature>
<dbReference type="Gene3D" id="3.30.70.100">
    <property type="match status" value="1"/>
</dbReference>
<dbReference type="SUPFAM" id="SSF82861">
    <property type="entry name" value="Mechanosensitive channel protein MscS (YggB), transmembrane region"/>
    <property type="match status" value="1"/>
</dbReference>
<evidence type="ECO:0000256" key="7">
    <source>
        <dbReference type="SAM" id="MobiDB-lite"/>
    </source>
</evidence>
<dbReference type="Pfam" id="PF00924">
    <property type="entry name" value="MS_channel_2nd"/>
    <property type="match status" value="1"/>
</dbReference>
<dbReference type="KEGG" id="sfu:Sfum_1627"/>
<dbReference type="GO" id="GO:0005886">
    <property type="term" value="C:plasma membrane"/>
    <property type="evidence" value="ECO:0007669"/>
    <property type="project" value="UniProtKB-SubCell"/>
</dbReference>
<dbReference type="InterPro" id="IPR011066">
    <property type="entry name" value="MscS_channel_C_sf"/>
</dbReference>
<keyword evidence="3" id="KW-1003">Cell membrane</keyword>
<dbReference type="STRING" id="335543.Sfum_1627"/>
<feature type="transmembrane region" description="Helical" evidence="8">
    <location>
        <begin position="417"/>
        <end position="438"/>
    </location>
</feature>
<feature type="transmembrane region" description="Helical" evidence="8">
    <location>
        <begin position="556"/>
        <end position="574"/>
    </location>
</feature>
<dbReference type="InterPro" id="IPR010920">
    <property type="entry name" value="LSM_dom_sf"/>
</dbReference>
<feature type="transmembrane region" description="Helical" evidence="8">
    <location>
        <begin position="526"/>
        <end position="544"/>
    </location>
</feature>
<keyword evidence="6 8" id="KW-0472">Membrane</keyword>
<feature type="transmembrane region" description="Helical" evidence="8">
    <location>
        <begin position="367"/>
        <end position="386"/>
    </location>
</feature>
<feature type="domain" description="Mechanosensitive ion channel MscS" evidence="9">
    <location>
        <begin position="656"/>
        <end position="721"/>
    </location>
</feature>
<dbReference type="InterPro" id="IPR023408">
    <property type="entry name" value="MscS_beta-dom_sf"/>
</dbReference>
<evidence type="ECO:0000256" key="8">
    <source>
        <dbReference type="SAM" id="Phobius"/>
    </source>
</evidence>
<evidence type="ECO:0000256" key="2">
    <source>
        <dbReference type="ARBA" id="ARBA00008017"/>
    </source>
</evidence>
<proteinExistence type="inferred from homology"/>
<feature type="domain" description="Mechanosensitive ion channel transmembrane helices 2/3" evidence="11">
    <location>
        <begin position="614"/>
        <end position="655"/>
    </location>
</feature>
<dbReference type="InterPro" id="IPR049142">
    <property type="entry name" value="MS_channel_1st"/>
</dbReference>
<dbReference type="FunCoup" id="A0LIR2">
    <property type="interactions" value="10"/>
</dbReference>
<dbReference type="SUPFAM" id="SSF50182">
    <property type="entry name" value="Sm-like ribonucleoproteins"/>
    <property type="match status" value="1"/>
</dbReference>
<dbReference type="Pfam" id="PF21088">
    <property type="entry name" value="MS_channel_1st"/>
    <property type="match status" value="1"/>
</dbReference>
<dbReference type="OrthoDB" id="9784565at2"/>
<evidence type="ECO:0000259" key="11">
    <source>
        <dbReference type="Pfam" id="PF21088"/>
    </source>
</evidence>
<feature type="transmembrane region" description="Helical" evidence="8">
    <location>
        <begin position="212"/>
        <end position="232"/>
    </location>
</feature>